<dbReference type="EMBL" id="SSTE01018442">
    <property type="protein sequence ID" value="KAA0039131.1"/>
    <property type="molecule type" value="Genomic_DNA"/>
</dbReference>
<dbReference type="Proteomes" id="UP000321393">
    <property type="component" value="Unassembled WGS sequence"/>
</dbReference>
<name>A0A5A7TBY5_CUCMM</name>
<reference evidence="1 2" key="1">
    <citation type="submission" date="2019-08" db="EMBL/GenBank/DDBJ databases">
        <title>Draft genome sequences of two oriental melons (Cucumis melo L. var makuwa).</title>
        <authorList>
            <person name="Kwon S.-Y."/>
        </authorList>
    </citation>
    <scope>NUCLEOTIDE SEQUENCE [LARGE SCALE GENOMIC DNA]</scope>
    <source>
        <strain evidence="2">cv. SW 3</strain>
        <tissue evidence="1">Leaf</tissue>
    </source>
</reference>
<evidence type="ECO:0000313" key="2">
    <source>
        <dbReference type="Proteomes" id="UP000321393"/>
    </source>
</evidence>
<evidence type="ECO:0000313" key="1">
    <source>
        <dbReference type="EMBL" id="KAA0039131.1"/>
    </source>
</evidence>
<accession>A0A5A7TBY5</accession>
<proteinExistence type="predicted"/>
<sequence length="192" mass="22476">MGESGDNEASYRTKNKHQIAPATVKKRWARSIPVKDIVQFLDSLYNQLTSVNDHFNFAKHVMFLKLESWKKACIFKEVSIFEGVLEVEDLEESLDLQRSFNLRSFGKKFVSSKKLQSLRVFLKLKFWKKVCIFKGASILKLESWKKVCIFKEASIFEGVLEVGVLEESLYLQRSFNLRWSEFQSSRLVDFRS</sequence>
<protein>
    <submittedName>
        <fullName evidence="1">Pentatricopeptide repeat-containing protein</fullName>
    </submittedName>
</protein>
<comment type="caution">
    <text evidence="1">The sequence shown here is derived from an EMBL/GenBank/DDBJ whole genome shotgun (WGS) entry which is preliminary data.</text>
</comment>
<gene>
    <name evidence="1" type="ORF">E6C27_scaffold121G00200</name>
</gene>
<organism evidence="1 2">
    <name type="scientific">Cucumis melo var. makuwa</name>
    <name type="common">Oriental melon</name>
    <dbReference type="NCBI Taxonomy" id="1194695"/>
    <lineage>
        <taxon>Eukaryota</taxon>
        <taxon>Viridiplantae</taxon>
        <taxon>Streptophyta</taxon>
        <taxon>Embryophyta</taxon>
        <taxon>Tracheophyta</taxon>
        <taxon>Spermatophyta</taxon>
        <taxon>Magnoliopsida</taxon>
        <taxon>eudicotyledons</taxon>
        <taxon>Gunneridae</taxon>
        <taxon>Pentapetalae</taxon>
        <taxon>rosids</taxon>
        <taxon>fabids</taxon>
        <taxon>Cucurbitales</taxon>
        <taxon>Cucurbitaceae</taxon>
        <taxon>Benincaseae</taxon>
        <taxon>Cucumis</taxon>
    </lineage>
</organism>
<dbReference type="AlphaFoldDB" id="A0A5A7TBY5"/>